<feature type="domain" description="DUF7043" evidence="3">
    <location>
        <begin position="148"/>
        <end position="188"/>
    </location>
</feature>
<keyword evidence="2" id="KW-0812">Transmembrane</keyword>
<organism evidence="4 5">
    <name type="scientific">Temnothorax longispinosus</name>
    <dbReference type="NCBI Taxonomy" id="300112"/>
    <lineage>
        <taxon>Eukaryota</taxon>
        <taxon>Metazoa</taxon>
        <taxon>Ecdysozoa</taxon>
        <taxon>Arthropoda</taxon>
        <taxon>Hexapoda</taxon>
        <taxon>Insecta</taxon>
        <taxon>Pterygota</taxon>
        <taxon>Neoptera</taxon>
        <taxon>Endopterygota</taxon>
        <taxon>Hymenoptera</taxon>
        <taxon>Apocrita</taxon>
        <taxon>Aculeata</taxon>
        <taxon>Formicoidea</taxon>
        <taxon>Formicidae</taxon>
        <taxon>Myrmicinae</taxon>
        <taxon>Temnothorax</taxon>
    </lineage>
</organism>
<evidence type="ECO:0000256" key="1">
    <source>
        <dbReference type="SAM" id="MobiDB-lite"/>
    </source>
</evidence>
<feature type="transmembrane region" description="Helical" evidence="2">
    <location>
        <begin position="368"/>
        <end position="391"/>
    </location>
</feature>
<dbReference type="PANTHER" id="PTHR22255">
    <property type="entry name" value="LP06548P"/>
    <property type="match status" value="1"/>
</dbReference>
<protein>
    <recommendedName>
        <fullName evidence="3">DUF7043 domain-containing protein</fullName>
    </recommendedName>
</protein>
<evidence type="ECO:0000313" key="4">
    <source>
        <dbReference type="EMBL" id="TGZ46926.1"/>
    </source>
</evidence>
<feature type="compositionally biased region" description="Basic residues" evidence="1">
    <location>
        <begin position="104"/>
        <end position="123"/>
    </location>
</feature>
<reference evidence="4 5" key="1">
    <citation type="journal article" date="2019" name="Philos. Trans. R. Soc. Lond., B, Biol. Sci.">
        <title>Ant behaviour and brain gene expression of defending hosts depend on the ecological success of the intruding social parasite.</title>
        <authorList>
            <person name="Kaur R."/>
            <person name="Stoldt M."/>
            <person name="Jongepier E."/>
            <person name="Feldmeyer B."/>
            <person name="Menzel F."/>
            <person name="Bornberg-Bauer E."/>
            <person name="Foitzik S."/>
        </authorList>
    </citation>
    <scope>NUCLEOTIDE SEQUENCE [LARGE SCALE GENOMIC DNA]</scope>
    <source>
        <tissue evidence="4">Whole body</tissue>
    </source>
</reference>
<dbReference type="InterPro" id="IPR055471">
    <property type="entry name" value="DUF7043"/>
</dbReference>
<proteinExistence type="predicted"/>
<gene>
    <name evidence="4" type="ORF">DBV15_04122</name>
</gene>
<dbReference type="STRING" id="300112.A0A4S2KDL3"/>
<evidence type="ECO:0000256" key="2">
    <source>
        <dbReference type="SAM" id="Phobius"/>
    </source>
</evidence>
<feature type="region of interest" description="Disordered" evidence="1">
    <location>
        <begin position="100"/>
        <end position="129"/>
    </location>
</feature>
<keyword evidence="2" id="KW-1133">Transmembrane helix</keyword>
<dbReference type="GO" id="GO:0061909">
    <property type="term" value="P:autophagosome-lysosome fusion"/>
    <property type="evidence" value="ECO:0007669"/>
    <property type="project" value="TreeGrafter"/>
</dbReference>
<dbReference type="PANTHER" id="PTHR22255:SF9">
    <property type="entry name" value="LP06548P"/>
    <property type="match status" value="1"/>
</dbReference>
<comment type="caution">
    <text evidence="4">The sequence shown here is derived from an EMBL/GenBank/DDBJ whole genome shotgun (WGS) entry which is preliminary data.</text>
</comment>
<sequence length="396" mass="43870">MNAREEWLGEQTRTFEGIAAANKLEGTYTQAGEITLLKIAKCYVTEDWATLGDDKRWATSILQIAESGTNTNLNLQLNRLSMANTCGVHESTISIVIEPDGMKSKKKRKEKKPRGRRGRREWRKTREAAQRSVPVSSLFVGGPYGGQSKNGYVCVMFHRRDEHVIEMQLSEWGQQPDDICNSSTFNSHTMPYTTFITSDPMTRQCPNLGRYNIVSLFRPPNADNVESVLTVDGEQNVANAAEVHDVRVPSTAFPSQCHHGSVRRLDIGCRTPDRMEFATSCSDEALSEYLCHGTWVENDTAYLVASTDVGRYCLVYSASAATTGSRELSVTGHLASCPRASHRYPVSWQVNLTSYAQCGDASSGTTTWALRVPMSLGCSLLHIVLLGALLARYIAR</sequence>
<evidence type="ECO:0000259" key="3">
    <source>
        <dbReference type="Pfam" id="PF23070"/>
    </source>
</evidence>
<dbReference type="Proteomes" id="UP000310200">
    <property type="component" value="Unassembled WGS sequence"/>
</dbReference>
<dbReference type="AlphaFoldDB" id="A0A4S2KDL3"/>
<keyword evidence="5" id="KW-1185">Reference proteome</keyword>
<accession>A0A4S2KDL3</accession>
<dbReference type="EMBL" id="QBLH01002793">
    <property type="protein sequence ID" value="TGZ46926.1"/>
    <property type="molecule type" value="Genomic_DNA"/>
</dbReference>
<name>A0A4S2KDL3_9HYME</name>
<dbReference type="Pfam" id="PF23070">
    <property type="entry name" value="DUF7043"/>
    <property type="match status" value="1"/>
</dbReference>
<evidence type="ECO:0000313" key="5">
    <source>
        <dbReference type="Proteomes" id="UP000310200"/>
    </source>
</evidence>
<keyword evidence="2" id="KW-0472">Membrane</keyword>